<dbReference type="OrthoDB" id="2751465at2759"/>
<reference evidence="3 4" key="1">
    <citation type="journal article" date="2019" name="Nat. Ecol. Evol.">
        <title>Megaphylogeny resolves global patterns of mushroom evolution.</title>
        <authorList>
            <person name="Varga T."/>
            <person name="Krizsan K."/>
            <person name="Foldi C."/>
            <person name="Dima B."/>
            <person name="Sanchez-Garcia M."/>
            <person name="Sanchez-Ramirez S."/>
            <person name="Szollosi G.J."/>
            <person name="Szarkandi J.G."/>
            <person name="Papp V."/>
            <person name="Albert L."/>
            <person name="Andreopoulos W."/>
            <person name="Angelini C."/>
            <person name="Antonin V."/>
            <person name="Barry K.W."/>
            <person name="Bougher N.L."/>
            <person name="Buchanan P."/>
            <person name="Buyck B."/>
            <person name="Bense V."/>
            <person name="Catcheside P."/>
            <person name="Chovatia M."/>
            <person name="Cooper J."/>
            <person name="Damon W."/>
            <person name="Desjardin D."/>
            <person name="Finy P."/>
            <person name="Geml J."/>
            <person name="Haridas S."/>
            <person name="Hughes K."/>
            <person name="Justo A."/>
            <person name="Karasinski D."/>
            <person name="Kautmanova I."/>
            <person name="Kiss B."/>
            <person name="Kocsube S."/>
            <person name="Kotiranta H."/>
            <person name="LaButti K.M."/>
            <person name="Lechner B.E."/>
            <person name="Liimatainen K."/>
            <person name="Lipzen A."/>
            <person name="Lukacs Z."/>
            <person name="Mihaltcheva S."/>
            <person name="Morgado L.N."/>
            <person name="Niskanen T."/>
            <person name="Noordeloos M.E."/>
            <person name="Ohm R.A."/>
            <person name="Ortiz-Santana B."/>
            <person name="Ovrebo C."/>
            <person name="Racz N."/>
            <person name="Riley R."/>
            <person name="Savchenko A."/>
            <person name="Shiryaev A."/>
            <person name="Soop K."/>
            <person name="Spirin V."/>
            <person name="Szebenyi C."/>
            <person name="Tomsovsky M."/>
            <person name="Tulloss R.E."/>
            <person name="Uehling J."/>
            <person name="Grigoriev I.V."/>
            <person name="Vagvolgyi C."/>
            <person name="Papp T."/>
            <person name="Martin F.M."/>
            <person name="Miettinen O."/>
            <person name="Hibbett D.S."/>
            <person name="Nagy L.G."/>
        </authorList>
    </citation>
    <scope>NUCLEOTIDE SEQUENCE [LARGE SCALE GENOMIC DNA]</scope>
    <source>
        <strain evidence="3 4">CBS 962.96</strain>
    </source>
</reference>
<dbReference type="AlphaFoldDB" id="A0A4S8LMQ6"/>
<keyword evidence="2" id="KW-0472">Membrane</keyword>
<dbReference type="EMBL" id="ML179331">
    <property type="protein sequence ID" value="THU90569.1"/>
    <property type="molecule type" value="Genomic_DNA"/>
</dbReference>
<name>A0A4S8LMQ6_DENBC</name>
<evidence type="ECO:0000256" key="1">
    <source>
        <dbReference type="SAM" id="MobiDB-lite"/>
    </source>
</evidence>
<keyword evidence="4" id="KW-1185">Reference proteome</keyword>
<proteinExistence type="predicted"/>
<evidence type="ECO:0000256" key="2">
    <source>
        <dbReference type="SAM" id="Phobius"/>
    </source>
</evidence>
<accession>A0A4S8LMQ6</accession>
<feature type="transmembrane region" description="Helical" evidence="2">
    <location>
        <begin position="118"/>
        <end position="145"/>
    </location>
</feature>
<feature type="region of interest" description="Disordered" evidence="1">
    <location>
        <begin position="212"/>
        <end position="242"/>
    </location>
</feature>
<sequence length="280" mass="30870">MPLYVCASELTGTVLEILGYAFTTRLHVVMGPESYYSHVNVTVDIIKNASYVITTLLADAVLIYRTFIVWSRNWIILIIPLLLFGVDIATAIWTTWSISLADSETKVMGSSVINRSKYFYAATLALNLFCTAAIYSAALICLIGTSVSNNTAMFFFLNSMPPLIGSVFSYVILRSATDVKRFNTTTAPGATHEGHHDVDDIGVIRIVEEEDHTDSESTGSVGLDHHRSQFESSRSDAAATQPGSVDVHVHLEHIVHRDADDALAGEKYRYRGRECSGLQR</sequence>
<protein>
    <submittedName>
        <fullName evidence="3">Uncharacterized protein</fullName>
    </submittedName>
</protein>
<evidence type="ECO:0000313" key="4">
    <source>
        <dbReference type="Proteomes" id="UP000297245"/>
    </source>
</evidence>
<feature type="transmembrane region" description="Helical" evidence="2">
    <location>
        <begin position="49"/>
        <end position="68"/>
    </location>
</feature>
<dbReference type="Proteomes" id="UP000297245">
    <property type="component" value="Unassembled WGS sequence"/>
</dbReference>
<feature type="transmembrane region" description="Helical" evidence="2">
    <location>
        <begin position="151"/>
        <end position="173"/>
    </location>
</feature>
<evidence type="ECO:0000313" key="3">
    <source>
        <dbReference type="EMBL" id="THU90569.1"/>
    </source>
</evidence>
<gene>
    <name evidence="3" type="ORF">K435DRAFT_801927</name>
</gene>
<keyword evidence="2" id="KW-1133">Transmembrane helix</keyword>
<keyword evidence="2" id="KW-0812">Transmembrane</keyword>
<feature type="transmembrane region" description="Helical" evidence="2">
    <location>
        <begin position="74"/>
        <end position="98"/>
    </location>
</feature>
<organism evidence="3 4">
    <name type="scientific">Dendrothele bispora (strain CBS 962.96)</name>
    <dbReference type="NCBI Taxonomy" id="1314807"/>
    <lineage>
        <taxon>Eukaryota</taxon>
        <taxon>Fungi</taxon>
        <taxon>Dikarya</taxon>
        <taxon>Basidiomycota</taxon>
        <taxon>Agaricomycotina</taxon>
        <taxon>Agaricomycetes</taxon>
        <taxon>Agaricomycetidae</taxon>
        <taxon>Agaricales</taxon>
        <taxon>Agaricales incertae sedis</taxon>
        <taxon>Dendrothele</taxon>
    </lineage>
</organism>